<dbReference type="SUPFAM" id="SSF52540">
    <property type="entry name" value="P-loop containing nucleoside triphosphate hydrolases"/>
    <property type="match status" value="1"/>
</dbReference>
<sequence>MIGLNRPLDTTNGLKLLGERNSGTNVLEHLLQHIPDLHLFPSLPMLTWREVHRFRHPLSALWRYHAAREETLDHWHTRDLPISGGWKHAAPNQEFRSSFLKTKQPAVLIMLRHPASWLRSMHRNPFHTLVKVPTDFSAFIRTDWQVTMRDGVPSAPLPALYAAKLKTYADLLASYPNSALIRYEDLLSDPTATLTALGLEGPAPFALPADDPRAFAKPSNSTSFGDRAAASFDNLSAADRTVVCDCLDGSPASDLYPS</sequence>
<gene>
    <name evidence="1" type="ORF">SAMN04488036_102443</name>
</gene>
<protein>
    <recommendedName>
        <fullName evidence="3">Sulfotransferase family protein</fullName>
    </recommendedName>
</protein>
<dbReference type="Gene3D" id="3.40.50.300">
    <property type="entry name" value="P-loop containing nucleotide triphosphate hydrolases"/>
    <property type="match status" value="1"/>
</dbReference>
<accession>A0A1I4CTA4</accession>
<reference evidence="2" key="1">
    <citation type="submission" date="2016-10" db="EMBL/GenBank/DDBJ databases">
        <authorList>
            <person name="Varghese N."/>
            <person name="Submissions S."/>
        </authorList>
    </citation>
    <scope>NUCLEOTIDE SEQUENCE [LARGE SCALE GENOMIC DNA]</scope>
    <source>
        <strain evidence="2">DSM 28453</strain>
    </source>
</reference>
<evidence type="ECO:0000313" key="2">
    <source>
        <dbReference type="Proteomes" id="UP000198851"/>
    </source>
</evidence>
<dbReference type="RefSeq" id="WP_093322387.1">
    <property type="nucleotide sequence ID" value="NZ_FOSZ01000002.1"/>
</dbReference>
<name>A0A1I4CTA4_9RHOB</name>
<proteinExistence type="predicted"/>
<dbReference type="AlphaFoldDB" id="A0A1I4CTA4"/>
<dbReference type="InterPro" id="IPR027417">
    <property type="entry name" value="P-loop_NTPase"/>
</dbReference>
<keyword evidence="2" id="KW-1185">Reference proteome</keyword>
<dbReference type="EMBL" id="FOSZ01000002">
    <property type="protein sequence ID" value="SFK83539.1"/>
    <property type="molecule type" value="Genomic_DNA"/>
</dbReference>
<evidence type="ECO:0000313" key="1">
    <source>
        <dbReference type="EMBL" id="SFK83539.1"/>
    </source>
</evidence>
<evidence type="ECO:0008006" key="3">
    <source>
        <dbReference type="Google" id="ProtNLM"/>
    </source>
</evidence>
<dbReference type="Proteomes" id="UP000198851">
    <property type="component" value="Unassembled WGS sequence"/>
</dbReference>
<dbReference type="STRING" id="1280847.SAMN04488036_102443"/>
<organism evidence="1 2">
    <name type="scientific">Shimia haliotis</name>
    <dbReference type="NCBI Taxonomy" id="1280847"/>
    <lineage>
        <taxon>Bacteria</taxon>
        <taxon>Pseudomonadati</taxon>
        <taxon>Pseudomonadota</taxon>
        <taxon>Alphaproteobacteria</taxon>
        <taxon>Rhodobacterales</taxon>
        <taxon>Roseobacteraceae</taxon>
    </lineage>
</organism>
<dbReference type="OrthoDB" id="7840294at2"/>